<proteinExistence type="predicted"/>
<dbReference type="Proteomes" id="UP000761411">
    <property type="component" value="Unassembled WGS sequence"/>
</dbReference>
<evidence type="ECO:0000313" key="2">
    <source>
        <dbReference type="EMBL" id="MBS8263941.1"/>
    </source>
</evidence>
<dbReference type="InterPro" id="IPR049248">
    <property type="entry name" value="DUF6881"/>
</dbReference>
<dbReference type="RefSeq" id="WP_342032478.1">
    <property type="nucleotide sequence ID" value="NZ_QTKX01000001.1"/>
</dbReference>
<reference evidence="2 3" key="1">
    <citation type="journal article" date="2021" name="Microorganisms">
        <title>Bacterial Dimethylsulfoniopropionate Biosynthesis in the East China Sea.</title>
        <authorList>
            <person name="Liu J."/>
            <person name="Zhang Y."/>
            <person name="Liu J."/>
            <person name="Zhong H."/>
            <person name="Williams B.T."/>
            <person name="Zheng Y."/>
            <person name="Curson A.R.J."/>
            <person name="Sun C."/>
            <person name="Sun H."/>
            <person name="Song D."/>
            <person name="Wagner Mackenzie B."/>
            <person name="Bermejo Martinez A."/>
            <person name="Todd J.D."/>
            <person name="Zhang X.H."/>
        </authorList>
    </citation>
    <scope>NUCLEOTIDE SEQUENCE [LARGE SCALE GENOMIC DNA]</scope>
    <source>
        <strain evidence="2 3">ESS08</strain>
    </source>
</reference>
<accession>A0A944CKC3</accession>
<dbReference type="Pfam" id="PF21812">
    <property type="entry name" value="DUF6881"/>
    <property type="match status" value="1"/>
</dbReference>
<sequence>MEYIYVEWIHDFTDEPIILISELDDNRYETRKIEIYKDGQVGFAYNDVEVLKTGLGIEPVPSIDQIASESEFSPKEITKEDFEKFWNDKVLPLL</sequence>
<dbReference type="EMBL" id="QTKX01000001">
    <property type="protein sequence ID" value="MBS8263941.1"/>
    <property type="molecule type" value="Genomic_DNA"/>
</dbReference>
<dbReference type="AlphaFoldDB" id="A0A944CKC3"/>
<keyword evidence="3" id="KW-1185">Reference proteome</keyword>
<feature type="domain" description="DUF6881" evidence="1">
    <location>
        <begin position="2"/>
        <end position="89"/>
    </location>
</feature>
<name>A0A944CKC3_9BACI</name>
<gene>
    <name evidence="2" type="ORF">DYI25_05770</name>
</gene>
<protein>
    <recommendedName>
        <fullName evidence="1">DUF6881 domain-containing protein</fullName>
    </recommendedName>
</protein>
<organism evidence="2 3">
    <name type="scientific">Mesobacillus boroniphilus</name>
    <dbReference type="NCBI Taxonomy" id="308892"/>
    <lineage>
        <taxon>Bacteria</taxon>
        <taxon>Bacillati</taxon>
        <taxon>Bacillota</taxon>
        <taxon>Bacilli</taxon>
        <taxon>Bacillales</taxon>
        <taxon>Bacillaceae</taxon>
        <taxon>Mesobacillus</taxon>
    </lineage>
</organism>
<evidence type="ECO:0000259" key="1">
    <source>
        <dbReference type="Pfam" id="PF21812"/>
    </source>
</evidence>
<evidence type="ECO:0000313" key="3">
    <source>
        <dbReference type="Proteomes" id="UP000761411"/>
    </source>
</evidence>
<comment type="caution">
    <text evidence="2">The sequence shown here is derived from an EMBL/GenBank/DDBJ whole genome shotgun (WGS) entry which is preliminary data.</text>
</comment>